<accession>A0A0P1FAN0</accession>
<dbReference type="Gene3D" id="3.10.620.30">
    <property type="match status" value="1"/>
</dbReference>
<dbReference type="OrthoDB" id="9804023at2"/>
<dbReference type="EMBL" id="CYSA01000016">
    <property type="protein sequence ID" value="CUH65235.1"/>
    <property type="molecule type" value="Genomic_DNA"/>
</dbReference>
<keyword evidence="2" id="KW-0808">Transferase</keyword>
<protein>
    <submittedName>
        <fullName evidence="2">Protein-glutamine gamma-glutamyltransferase</fullName>
        <ecNumber evidence="2">2.3.2.13</ecNumber>
    </submittedName>
</protein>
<dbReference type="InterPro" id="IPR002931">
    <property type="entry name" value="Transglutaminase-like"/>
</dbReference>
<feature type="domain" description="Transglutaminase-like" evidence="1">
    <location>
        <begin position="177"/>
        <end position="248"/>
    </location>
</feature>
<proteinExistence type="predicted"/>
<sequence length="293" mass="32109">MRYEIRMQQDYSYAAPSHAARNLIRVSPRPIPGRQLLTRCDVTVSPPPSERRDWLDFFGNQVTEIAFQMPINALSVTLLTEVDCTSPPPIAAADATPLADLPAQLHAVRDIGPDSPHHFLAASPRVRPQTDMTAYARACIDDGMTALQAALAIGQRLHQDMTFDAKATEVDTPTETAFAKRHGVCQDFSHVMIACLRGICIPAGYVSGYLRTLPPEGQPRLEGADAMHAWVRIWGGPQSGWMEYDPTNDLVVGSDHIVSAYGRDYSDVAPIRGVVRIAGDQKSSHRVDVIALD</sequence>
<dbReference type="GO" id="GO:0003810">
    <property type="term" value="F:protein-glutamine gamma-glutamyltransferase activity"/>
    <property type="evidence" value="ECO:0007669"/>
    <property type="project" value="UniProtKB-EC"/>
</dbReference>
<evidence type="ECO:0000313" key="2">
    <source>
        <dbReference type="EMBL" id="CUH65235.1"/>
    </source>
</evidence>
<evidence type="ECO:0000313" key="3">
    <source>
        <dbReference type="Proteomes" id="UP000051587"/>
    </source>
</evidence>
<name>A0A0P1FAN0_THAGE</name>
<dbReference type="RefSeq" id="WP_058262682.1">
    <property type="nucleotide sequence ID" value="NZ_CP051181.1"/>
</dbReference>
<dbReference type="SMART" id="SM00460">
    <property type="entry name" value="TGc"/>
    <property type="match status" value="1"/>
</dbReference>
<dbReference type="STRING" id="53501.SAMN04488043_11037"/>
<dbReference type="PANTHER" id="PTHR33490">
    <property type="entry name" value="BLR5614 PROTEIN-RELATED"/>
    <property type="match status" value="1"/>
</dbReference>
<dbReference type="Pfam" id="PF08379">
    <property type="entry name" value="Bact_transglu_N"/>
    <property type="match status" value="1"/>
</dbReference>
<organism evidence="2 3">
    <name type="scientific">Thalassovita gelatinovora</name>
    <name type="common">Thalassobius gelatinovorus</name>
    <dbReference type="NCBI Taxonomy" id="53501"/>
    <lineage>
        <taxon>Bacteria</taxon>
        <taxon>Pseudomonadati</taxon>
        <taxon>Pseudomonadota</taxon>
        <taxon>Alphaproteobacteria</taxon>
        <taxon>Rhodobacterales</taxon>
        <taxon>Roseobacteraceae</taxon>
        <taxon>Thalassovita</taxon>
    </lineage>
</organism>
<gene>
    <name evidence="2" type="primary">tgpA</name>
    <name evidence="2" type="ORF">TG4357_01749</name>
</gene>
<dbReference type="SUPFAM" id="SSF54001">
    <property type="entry name" value="Cysteine proteinases"/>
    <property type="match status" value="1"/>
</dbReference>
<dbReference type="InterPro" id="IPR013589">
    <property type="entry name" value="Bac_transglu_N"/>
</dbReference>
<keyword evidence="3" id="KW-1185">Reference proteome</keyword>
<dbReference type="AlphaFoldDB" id="A0A0P1FAN0"/>
<keyword evidence="2" id="KW-0012">Acyltransferase</keyword>
<reference evidence="2 3" key="1">
    <citation type="submission" date="2015-09" db="EMBL/GenBank/DDBJ databases">
        <authorList>
            <consortium name="Swine Surveillance"/>
        </authorList>
    </citation>
    <scope>NUCLEOTIDE SEQUENCE [LARGE SCALE GENOMIC DNA]</scope>
    <source>
        <strain evidence="2 3">CECT 4357</strain>
    </source>
</reference>
<dbReference type="EC" id="2.3.2.13" evidence="2"/>
<dbReference type="PANTHER" id="PTHR33490:SF7">
    <property type="entry name" value="BLR2979 PROTEIN"/>
    <property type="match status" value="1"/>
</dbReference>
<dbReference type="Proteomes" id="UP000051587">
    <property type="component" value="Unassembled WGS sequence"/>
</dbReference>
<dbReference type="Pfam" id="PF01841">
    <property type="entry name" value="Transglut_core"/>
    <property type="match status" value="1"/>
</dbReference>
<dbReference type="InterPro" id="IPR038765">
    <property type="entry name" value="Papain-like_cys_pep_sf"/>
</dbReference>
<evidence type="ECO:0000259" key="1">
    <source>
        <dbReference type="SMART" id="SM00460"/>
    </source>
</evidence>